<dbReference type="AlphaFoldDB" id="A0A8H7N098"/>
<name>A0A8H7N098_BIOOC</name>
<dbReference type="Gene3D" id="1.10.150.240">
    <property type="entry name" value="Putative phosphatase, domain 2"/>
    <property type="match status" value="1"/>
</dbReference>
<dbReference type="EMBL" id="JADCTT010000021">
    <property type="protein sequence ID" value="KAF9742361.1"/>
    <property type="molecule type" value="Genomic_DNA"/>
</dbReference>
<organism evidence="2 3">
    <name type="scientific">Bionectria ochroleuca</name>
    <name type="common">Gliocladium roseum</name>
    <dbReference type="NCBI Taxonomy" id="29856"/>
    <lineage>
        <taxon>Eukaryota</taxon>
        <taxon>Fungi</taxon>
        <taxon>Dikarya</taxon>
        <taxon>Ascomycota</taxon>
        <taxon>Pezizomycotina</taxon>
        <taxon>Sordariomycetes</taxon>
        <taxon>Hypocreomycetidae</taxon>
        <taxon>Hypocreales</taxon>
        <taxon>Bionectriaceae</taxon>
        <taxon>Clonostachys</taxon>
    </lineage>
</organism>
<accession>A0A8H7N098</accession>
<protein>
    <recommendedName>
        <fullName evidence="4">Haloacid dehalogenase</fullName>
    </recommendedName>
</protein>
<dbReference type="InterPro" id="IPR051540">
    <property type="entry name" value="S-2-haloacid_dehalogenase"/>
</dbReference>
<dbReference type="PANTHER" id="PTHR43316:SF3">
    <property type="entry name" value="HALOACID DEHALOGENASE, TYPE II (AFU_ORTHOLOGUE AFUA_2G07750)-RELATED"/>
    <property type="match status" value="1"/>
</dbReference>
<evidence type="ECO:0000313" key="3">
    <source>
        <dbReference type="Proteomes" id="UP000616885"/>
    </source>
</evidence>
<dbReference type="SUPFAM" id="SSF56784">
    <property type="entry name" value="HAD-like"/>
    <property type="match status" value="1"/>
</dbReference>
<dbReference type="GO" id="GO:0016791">
    <property type="term" value="F:phosphatase activity"/>
    <property type="evidence" value="ECO:0007669"/>
    <property type="project" value="UniProtKB-ARBA"/>
</dbReference>
<evidence type="ECO:0000256" key="1">
    <source>
        <dbReference type="ARBA" id="ARBA00022801"/>
    </source>
</evidence>
<evidence type="ECO:0000313" key="2">
    <source>
        <dbReference type="EMBL" id="KAF9742361.1"/>
    </source>
</evidence>
<dbReference type="InterPro" id="IPR036412">
    <property type="entry name" value="HAD-like_sf"/>
</dbReference>
<dbReference type="SFLD" id="SFLDG01129">
    <property type="entry name" value="C1.5:_HAD__Beta-PGM__Phosphata"/>
    <property type="match status" value="1"/>
</dbReference>
<dbReference type="NCBIfam" id="TIGR01493">
    <property type="entry name" value="HAD-SF-IA-v2"/>
    <property type="match status" value="1"/>
</dbReference>
<dbReference type="InterPro" id="IPR023214">
    <property type="entry name" value="HAD_sf"/>
</dbReference>
<gene>
    <name evidence="2" type="ORF">IM811_009384</name>
</gene>
<dbReference type="SFLD" id="SFLDS00003">
    <property type="entry name" value="Haloacid_Dehalogenase"/>
    <property type="match status" value="1"/>
</dbReference>
<proteinExistence type="predicted"/>
<dbReference type="Proteomes" id="UP000616885">
    <property type="component" value="Unassembled WGS sequence"/>
</dbReference>
<evidence type="ECO:0008006" key="4">
    <source>
        <dbReference type="Google" id="ProtNLM"/>
    </source>
</evidence>
<dbReference type="InterPro" id="IPR006439">
    <property type="entry name" value="HAD-SF_hydro_IA"/>
</dbReference>
<dbReference type="Gene3D" id="3.40.50.1000">
    <property type="entry name" value="HAD superfamily/HAD-like"/>
    <property type="match status" value="1"/>
</dbReference>
<keyword evidence="1" id="KW-0378">Hydrolase</keyword>
<dbReference type="InterPro" id="IPR023198">
    <property type="entry name" value="PGP-like_dom2"/>
</dbReference>
<dbReference type="PRINTS" id="PR00413">
    <property type="entry name" value="HADHALOGNASE"/>
</dbReference>
<reference evidence="2" key="1">
    <citation type="submission" date="2020-10" db="EMBL/GenBank/DDBJ databases">
        <title>High-Quality Genome Resource of Clonostachys rosea strain S41 by Oxford Nanopore Long-Read Sequencing.</title>
        <authorList>
            <person name="Wang H."/>
        </authorList>
    </citation>
    <scope>NUCLEOTIDE SEQUENCE</scope>
    <source>
        <strain evidence="2">S41</strain>
    </source>
</reference>
<dbReference type="Pfam" id="PF00702">
    <property type="entry name" value="Hydrolase"/>
    <property type="match status" value="1"/>
</dbReference>
<sequence>MANSRNGEFGIKAVFFDFMGTCLDWHTSIVTAFPTALSEKEKSDLALEWRQAFFDAIRSRPLGETPEDIDITHTRVLNEVLARPANTGISQRFHQAEDGDETKAVKQAVQAWHQMDSWPDVRAGLERIRAECGCEIFVLANGTTRLQLDLVRSSRLNFDMLFSSQLLGVSKPTLAVYHKAMTLVGIEDPGQAVMVAAHAYDLRAARQAGLKTVYIQRWTDDLDETDQQRLHRENDGNVLANFDGLADTIKRL</sequence>
<dbReference type="PANTHER" id="PTHR43316">
    <property type="entry name" value="HYDROLASE, HALOACID DELAHOGENASE-RELATED"/>
    <property type="match status" value="1"/>
</dbReference>
<comment type="caution">
    <text evidence="2">The sequence shown here is derived from an EMBL/GenBank/DDBJ whole genome shotgun (WGS) entry which is preliminary data.</text>
</comment>